<feature type="domain" description="CBS" evidence="2">
    <location>
        <begin position="351"/>
        <end position="410"/>
    </location>
</feature>
<feature type="domain" description="CBS" evidence="2">
    <location>
        <begin position="282"/>
        <end position="349"/>
    </location>
</feature>
<dbReference type="InterPro" id="IPR006669">
    <property type="entry name" value="MgtE_transporter"/>
</dbReference>
<keyword evidence="1" id="KW-0129">CBS domain</keyword>
<dbReference type="SMART" id="SM00116">
    <property type="entry name" value="CBS"/>
    <property type="match status" value="2"/>
</dbReference>
<protein>
    <submittedName>
        <fullName evidence="3">Mg/Co/Ni transporter MgtE / CBS domain</fullName>
    </submittedName>
</protein>
<proteinExistence type="predicted"/>
<dbReference type="InterPro" id="IPR011033">
    <property type="entry name" value="PRC_barrel-like_sf"/>
</dbReference>
<keyword evidence="4" id="KW-1185">Reference proteome</keyword>
<dbReference type="PANTHER" id="PTHR43773">
    <property type="entry name" value="MAGNESIUM TRANSPORTER MGTE"/>
    <property type="match status" value="1"/>
</dbReference>
<reference evidence="4" key="1">
    <citation type="submission" date="2017-02" db="EMBL/GenBank/DDBJ databases">
        <authorList>
            <person name="Dridi B."/>
        </authorList>
    </citation>
    <scope>NUCLEOTIDE SEQUENCE [LARGE SCALE GENOMIC DNA]</scope>
    <source>
        <strain evidence="4">EB411</strain>
    </source>
</reference>
<dbReference type="InterPro" id="IPR000644">
    <property type="entry name" value="CBS_dom"/>
</dbReference>
<dbReference type="EMBL" id="FUKR01000036">
    <property type="protein sequence ID" value="SJN28375.1"/>
    <property type="molecule type" value="Genomic_DNA"/>
</dbReference>
<dbReference type="InterPro" id="IPR006668">
    <property type="entry name" value="Mg_transptr_MgtE_intracell_dom"/>
</dbReference>
<dbReference type="RefSeq" id="WP_087136782.1">
    <property type="nucleotide sequence ID" value="NZ_FUKR01000036.1"/>
</dbReference>
<dbReference type="SUPFAM" id="SSF158791">
    <property type="entry name" value="MgtE N-terminal domain-like"/>
    <property type="match status" value="1"/>
</dbReference>
<dbReference type="PANTHER" id="PTHR43773:SF1">
    <property type="entry name" value="MAGNESIUM TRANSPORTER MGTE"/>
    <property type="match status" value="1"/>
</dbReference>
<dbReference type="Pfam" id="PF00571">
    <property type="entry name" value="CBS"/>
    <property type="match status" value="1"/>
</dbReference>
<name>A0A1R4J9A9_9MICO</name>
<evidence type="ECO:0000256" key="1">
    <source>
        <dbReference type="PROSITE-ProRule" id="PRU00703"/>
    </source>
</evidence>
<accession>A0A1R4J9A9</accession>
<dbReference type="GO" id="GO:0015095">
    <property type="term" value="F:magnesium ion transmembrane transporter activity"/>
    <property type="evidence" value="ECO:0007669"/>
    <property type="project" value="InterPro"/>
</dbReference>
<dbReference type="Proteomes" id="UP000196778">
    <property type="component" value="Unassembled WGS sequence"/>
</dbReference>
<dbReference type="Pfam" id="PF26205">
    <property type="entry name" value="SH3_actinomycetes"/>
    <property type="match status" value="1"/>
</dbReference>
<dbReference type="GO" id="GO:0016020">
    <property type="term" value="C:membrane"/>
    <property type="evidence" value="ECO:0007669"/>
    <property type="project" value="InterPro"/>
</dbReference>
<evidence type="ECO:0000259" key="2">
    <source>
        <dbReference type="PROSITE" id="PS51371"/>
    </source>
</evidence>
<dbReference type="CDD" id="cd04606">
    <property type="entry name" value="CBS_pair_Mg_transporter"/>
    <property type="match status" value="1"/>
</dbReference>
<sequence length="423" mass="45808">MSSPKVFLARLVGCNVFDPAGDRVGKVRDVLLINRRSAPPSVLGLIVEIPGRRQVFVPIGRIISIAGGQVITTGMVNLRRFQQRGGEVRAIAELLGRKVDFVDGSGEGVIEDIAIEPSTPGAWEVSQYFVRRPRTGGARFGRGSTGFADWSEIRERSGQSEAQSAERLVATFSDLRAADLAHALLDLPERRMREAAAQLPDERLADALEEMEEADQLRVVAGLSDERTAEVMNRMQPDDAADLLGQLPETRTERLLGLMEPDEAEDVRILLSYEPDTAGGLMTTDPIILSGDATVAEGLAVIRRQELAPALGAAVCVTLPPYETPTGRFLGIVHFQQMLRYAPHERLSSLVVTDVAPVLPTAPAAEVARVLASYNLVSVPVVDTVGRLIGLVTVDDVLDFLLPEDWRNAEPAPGSRPPRNPAP</sequence>
<dbReference type="Gene3D" id="1.25.60.10">
    <property type="entry name" value="MgtE N-terminal domain-like"/>
    <property type="match status" value="1"/>
</dbReference>
<dbReference type="Gene3D" id="3.10.580.10">
    <property type="entry name" value="CBS-domain"/>
    <property type="match status" value="1"/>
</dbReference>
<evidence type="ECO:0000313" key="4">
    <source>
        <dbReference type="Proteomes" id="UP000196778"/>
    </source>
</evidence>
<dbReference type="OrthoDB" id="9764830at2"/>
<evidence type="ECO:0000313" key="3">
    <source>
        <dbReference type="EMBL" id="SJN28375.1"/>
    </source>
</evidence>
<dbReference type="InterPro" id="IPR027275">
    <property type="entry name" value="PRC-brl_dom"/>
</dbReference>
<dbReference type="InterPro" id="IPR046342">
    <property type="entry name" value="CBS_dom_sf"/>
</dbReference>
<dbReference type="Pfam" id="PF03448">
    <property type="entry name" value="MgtE_N"/>
    <property type="match status" value="1"/>
</dbReference>
<dbReference type="SUPFAM" id="SSF54631">
    <property type="entry name" value="CBS-domain pair"/>
    <property type="match status" value="1"/>
</dbReference>
<gene>
    <name evidence="3" type="ORF">FM119_05985</name>
</gene>
<dbReference type="InterPro" id="IPR058838">
    <property type="entry name" value="SH3_actinomycetes"/>
</dbReference>
<dbReference type="InterPro" id="IPR038076">
    <property type="entry name" value="MgtE_N_sf"/>
</dbReference>
<dbReference type="AlphaFoldDB" id="A0A1R4J9A9"/>
<dbReference type="SUPFAM" id="SSF50346">
    <property type="entry name" value="PRC-barrel domain"/>
    <property type="match status" value="1"/>
</dbReference>
<dbReference type="PROSITE" id="PS51371">
    <property type="entry name" value="CBS"/>
    <property type="match status" value="2"/>
</dbReference>
<dbReference type="SMART" id="SM00924">
    <property type="entry name" value="MgtE_N"/>
    <property type="match status" value="1"/>
</dbReference>
<organism evidence="3 4">
    <name type="scientific">Mycetocola reblochoni REB411</name>
    <dbReference type="NCBI Taxonomy" id="1255698"/>
    <lineage>
        <taxon>Bacteria</taxon>
        <taxon>Bacillati</taxon>
        <taxon>Actinomycetota</taxon>
        <taxon>Actinomycetes</taxon>
        <taxon>Micrococcales</taxon>
        <taxon>Microbacteriaceae</taxon>
        <taxon>Mycetocola</taxon>
    </lineage>
</organism>
<dbReference type="Pfam" id="PF05239">
    <property type="entry name" value="PRC"/>
    <property type="match status" value="1"/>
</dbReference>